<dbReference type="Proteomes" id="UP000189670">
    <property type="component" value="Unassembled WGS sequence"/>
</dbReference>
<evidence type="ECO:0000313" key="4">
    <source>
        <dbReference type="Proteomes" id="UP000189670"/>
    </source>
</evidence>
<dbReference type="GO" id="GO:0009055">
    <property type="term" value="F:electron transfer activity"/>
    <property type="evidence" value="ECO:0007669"/>
    <property type="project" value="InterPro"/>
</dbReference>
<dbReference type="PROSITE" id="PS51257">
    <property type="entry name" value="PROKAR_LIPOPROTEIN"/>
    <property type="match status" value="1"/>
</dbReference>
<dbReference type="SUPFAM" id="SSF46626">
    <property type="entry name" value="Cytochrome c"/>
    <property type="match status" value="1"/>
</dbReference>
<dbReference type="PANTHER" id="PTHR33376">
    <property type="match status" value="1"/>
</dbReference>
<sequence length="424" mass="49484">MKYILPTFFSLIITCACVNFSFASDARTLYVEKCGSCHKDNKKINPFAPVRYTSSQWRRFFDKNKHQRKKDISHLITPDERESIKTYLISHSKDSVEPDVVGFSQDKYIWKAGTLVPKYMGWAKLYREIILPVFTMVTDGNITVKIHWGDVMGDDNSIIQKLESGELDIGGISGYGTSLICPEMSVLNLPFLFHTRGEIDYVISKMRPRFEKLLEKRGYILLLLTEQDFDQIYTRTSRITHLEQFKGIRFGSWYGELEKNLISKLGAKVICPEKSSLNMYKIILQQNSVEAFIAPAIFVLTANMYTKVGYIHQLKVRYALGTVVMRKESWAKINPLYQERLYGHFKEYVEREFSEAVRRLNKRSLNAMINYGIQDVKFSPKDLNDIQNATKPIWFELADQLYPKEILHELLQHLQEFRNQMRTE</sequence>
<dbReference type="Gene3D" id="3.40.190.170">
    <property type="entry name" value="Bacterial extracellular solute-binding protein, family 7"/>
    <property type="match status" value="1"/>
</dbReference>
<dbReference type="InterPro" id="IPR036909">
    <property type="entry name" value="Cyt_c-like_dom_sf"/>
</dbReference>
<evidence type="ECO:0000256" key="2">
    <source>
        <dbReference type="SAM" id="SignalP"/>
    </source>
</evidence>
<feature type="signal peptide" evidence="2">
    <location>
        <begin position="1"/>
        <end position="26"/>
    </location>
</feature>
<dbReference type="PANTHER" id="PTHR33376:SF5">
    <property type="entry name" value="EXTRACYTOPLASMIC SOLUTE RECEPTOR PROTEIN"/>
    <property type="match status" value="1"/>
</dbReference>
<dbReference type="GO" id="GO:0055085">
    <property type="term" value="P:transmembrane transport"/>
    <property type="evidence" value="ECO:0007669"/>
    <property type="project" value="InterPro"/>
</dbReference>
<name>A0A1V1PIR8_9BACT</name>
<dbReference type="GO" id="GO:0020037">
    <property type="term" value="F:heme binding"/>
    <property type="evidence" value="ECO:0007669"/>
    <property type="project" value="InterPro"/>
</dbReference>
<dbReference type="InterPro" id="IPR018389">
    <property type="entry name" value="DctP_fam"/>
</dbReference>
<dbReference type="NCBIfam" id="NF037995">
    <property type="entry name" value="TRAP_S1"/>
    <property type="match status" value="1"/>
</dbReference>
<organism evidence="3 4">
    <name type="scientific">Candidatus Magnetoglobus multicellularis str. Araruama</name>
    <dbReference type="NCBI Taxonomy" id="890399"/>
    <lineage>
        <taxon>Bacteria</taxon>
        <taxon>Pseudomonadati</taxon>
        <taxon>Thermodesulfobacteriota</taxon>
        <taxon>Desulfobacteria</taxon>
        <taxon>Desulfobacterales</taxon>
        <taxon>Desulfobacteraceae</taxon>
        <taxon>Candidatus Magnetoglobus</taxon>
    </lineage>
</organism>
<dbReference type="Pfam" id="PF03480">
    <property type="entry name" value="DctP"/>
    <property type="match status" value="1"/>
</dbReference>
<gene>
    <name evidence="3" type="ORF">OMM_00003</name>
</gene>
<dbReference type="InterPro" id="IPR038404">
    <property type="entry name" value="TRAP_DctP_sf"/>
</dbReference>
<proteinExistence type="predicted"/>
<comment type="caution">
    <text evidence="3">The sequence shown here is derived from an EMBL/GenBank/DDBJ whole genome shotgun (WGS) entry which is preliminary data.</text>
</comment>
<reference evidence="4" key="1">
    <citation type="submission" date="2012-11" db="EMBL/GenBank/DDBJ databases">
        <authorList>
            <person name="Lucero-Rivera Y.E."/>
            <person name="Tovar-Ramirez D."/>
        </authorList>
    </citation>
    <scope>NUCLEOTIDE SEQUENCE [LARGE SCALE GENOMIC DNA]</scope>
    <source>
        <strain evidence="4">Araruama</strain>
    </source>
</reference>
<keyword evidence="1 2" id="KW-0732">Signal</keyword>
<dbReference type="AlphaFoldDB" id="A0A1V1PIR8"/>
<protein>
    <submittedName>
        <fullName evidence="3">TRAP dicarboxylate transporter-DctP subunit</fullName>
    </submittedName>
</protein>
<evidence type="ECO:0000256" key="1">
    <source>
        <dbReference type="ARBA" id="ARBA00022729"/>
    </source>
</evidence>
<evidence type="ECO:0000313" key="3">
    <source>
        <dbReference type="EMBL" id="ETR74664.1"/>
    </source>
</evidence>
<accession>A0A1V1PIR8</accession>
<dbReference type="EMBL" id="ATBP01000001">
    <property type="protein sequence ID" value="ETR74664.1"/>
    <property type="molecule type" value="Genomic_DNA"/>
</dbReference>
<feature type="chain" id="PRO_5010734867" evidence="2">
    <location>
        <begin position="27"/>
        <end position="424"/>
    </location>
</feature>